<dbReference type="InterPro" id="IPR029016">
    <property type="entry name" value="GAF-like_dom_sf"/>
</dbReference>
<evidence type="ECO:0000256" key="1">
    <source>
        <dbReference type="ARBA" id="ARBA00022679"/>
    </source>
</evidence>
<dbReference type="Gene3D" id="3.30.565.10">
    <property type="entry name" value="Histidine kinase-like ATPase, C-terminal domain"/>
    <property type="match status" value="1"/>
</dbReference>
<evidence type="ECO:0000313" key="6">
    <source>
        <dbReference type="Proteomes" id="UP001596157"/>
    </source>
</evidence>
<accession>A0ABW0EQ66</accession>
<dbReference type="InterPro" id="IPR036890">
    <property type="entry name" value="HATPase_C_sf"/>
</dbReference>
<dbReference type="InterPro" id="IPR003594">
    <property type="entry name" value="HATPase_dom"/>
</dbReference>
<dbReference type="EMBL" id="JBHSKF010000011">
    <property type="protein sequence ID" value="MFC5289452.1"/>
    <property type="molecule type" value="Genomic_DNA"/>
</dbReference>
<evidence type="ECO:0000259" key="4">
    <source>
        <dbReference type="SMART" id="SM00387"/>
    </source>
</evidence>
<dbReference type="Proteomes" id="UP001596157">
    <property type="component" value="Unassembled WGS sequence"/>
</dbReference>
<evidence type="ECO:0000313" key="5">
    <source>
        <dbReference type="EMBL" id="MFC5289452.1"/>
    </source>
</evidence>
<keyword evidence="1" id="KW-0808">Transferase</keyword>
<dbReference type="Pfam" id="PF13185">
    <property type="entry name" value="GAF_2"/>
    <property type="match status" value="1"/>
</dbReference>
<dbReference type="InterPro" id="IPR003018">
    <property type="entry name" value="GAF"/>
</dbReference>
<sequence>MEAELDTDLRDANGLGAIAVRPGPQGDPLLTAVLAIGGDLRVRSVLDRTVAAAAALTGATRVELTVLGRDGEITDRATAGPDIALAPGIIEHITAAGSAVGTLRAARTDDEPAFTDADAHALAVLATAAGNALGNAHRHERGHRRAEWLRATTEVTAALRTGPPAEDGLALLARKAKEIPDAVLAIVALPHTADTMVLHTVVGLMADELTGARVGLTDSITGDVHSTGRARSFEAVADATERRSARTYSILGSGIGRLGPAAFVPLGAGSRPIGVLIVAKRLGDTPFDDDDLDMISGYATHAALAIEFAEAQQDRQRLALYEERDRIARDLHDLVIQRLFAIGLGMQALGRGAGAPVAAELGGFVSEIDTTIRDIRRSIFSLQEPANGPQSARGDILRVISEATVTLGFEPSVSLDGPLDSVVPPEVQLDLIATLRETLSNVVRHALAGQVMVNVVVDRTATRLSLTVRDDGTGLPAGIGHRGGLTNIARRAERWGGRCVVDSPDGRGTRIDWQVPLHRTGQER</sequence>
<organism evidence="5 6">
    <name type="scientific">Actinokineospora guangxiensis</name>
    <dbReference type="NCBI Taxonomy" id="1490288"/>
    <lineage>
        <taxon>Bacteria</taxon>
        <taxon>Bacillati</taxon>
        <taxon>Actinomycetota</taxon>
        <taxon>Actinomycetes</taxon>
        <taxon>Pseudonocardiales</taxon>
        <taxon>Pseudonocardiaceae</taxon>
        <taxon>Actinokineospora</taxon>
    </lineage>
</organism>
<dbReference type="RefSeq" id="WP_378249301.1">
    <property type="nucleotide sequence ID" value="NZ_JBHSKF010000011.1"/>
</dbReference>
<dbReference type="SUPFAM" id="SSF55781">
    <property type="entry name" value="GAF domain-like"/>
    <property type="match status" value="2"/>
</dbReference>
<evidence type="ECO:0000256" key="3">
    <source>
        <dbReference type="ARBA" id="ARBA00023012"/>
    </source>
</evidence>
<dbReference type="GO" id="GO:0016301">
    <property type="term" value="F:kinase activity"/>
    <property type="evidence" value="ECO:0007669"/>
    <property type="project" value="UniProtKB-KW"/>
</dbReference>
<keyword evidence="6" id="KW-1185">Reference proteome</keyword>
<dbReference type="PANTHER" id="PTHR24421">
    <property type="entry name" value="NITRATE/NITRITE SENSOR PROTEIN NARX-RELATED"/>
    <property type="match status" value="1"/>
</dbReference>
<dbReference type="InterPro" id="IPR050482">
    <property type="entry name" value="Sensor_HK_TwoCompSys"/>
</dbReference>
<dbReference type="Gene3D" id="1.20.5.1930">
    <property type="match status" value="1"/>
</dbReference>
<comment type="caution">
    <text evidence="5">The sequence shown here is derived from an EMBL/GenBank/DDBJ whole genome shotgun (WGS) entry which is preliminary data.</text>
</comment>
<dbReference type="Gene3D" id="3.30.450.40">
    <property type="match status" value="1"/>
</dbReference>
<dbReference type="SMART" id="SM00387">
    <property type="entry name" value="HATPase_c"/>
    <property type="match status" value="1"/>
</dbReference>
<dbReference type="SUPFAM" id="SSF55874">
    <property type="entry name" value="ATPase domain of HSP90 chaperone/DNA topoisomerase II/histidine kinase"/>
    <property type="match status" value="1"/>
</dbReference>
<dbReference type="Pfam" id="PF02518">
    <property type="entry name" value="HATPase_c"/>
    <property type="match status" value="1"/>
</dbReference>
<gene>
    <name evidence="5" type="ORF">ACFPM7_20565</name>
</gene>
<dbReference type="PANTHER" id="PTHR24421:SF56">
    <property type="entry name" value="OXYGEN SENSOR HISTIDINE KINASE RESPONSE REGULATOR DOST"/>
    <property type="match status" value="1"/>
</dbReference>
<feature type="domain" description="Histidine kinase/HSP90-like ATPase" evidence="4">
    <location>
        <begin position="426"/>
        <end position="519"/>
    </location>
</feature>
<proteinExistence type="predicted"/>
<keyword evidence="2 5" id="KW-0418">Kinase</keyword>
<evidence type="ECO:0000256" key="2">
    <source>
        <dbReference type="ARBA" id="ARBA00022777"/>
    </source>
</evidence>
<dbReference type="CDD" id="cd16917">
    <property type="entry name" value="HATPase_UhpB-NarQ-NarX-like"/>
    <property type="match status" value="1"/>
</dbReference>
<protein>
    <submittedName>
        <fullName evidence="5">Histidine kinase</fullName>
    </submittedName>
</protein>
<reference evidence="6" key="1">
    <citation type="journal article" date="2019" name="Int. J. Syst. Evol. Microbiol.">
        <title>The Global Catalogue of Microorganisms (GCM) 10K type strain sequencing project: providing services to taxonomists for standard genome sequencing and annotation.</title>
        <authorList>
            <consortium name="The Broad Institute Genomics Platform"/>
            <consortium name="The Broad Institute Genome Sequencing Center for Infectious Disease"/>
            <person name="Wu L."/>
            <person name="Ma J."/>
        </authorList>
    </citation>
    <scope>NUCLEOTIDE SEQUENCE [LARGE SCALE GENOMIC DNA]</scope>
    <source>
        <strain evidence="6">CCUG 59778</strain>
    </source>
</reference>
<dbReference type="Pfam" id="PF07730">
    <property type="entry name" value="HisKA_3"/>
    <property type="match status" value="1"/>
</dbReference>
<keyword evidence="3" id="KW-0902">Two-component regulatory system</keyword>
<dbReference type="InterPro" id="IPR011712">
    <property type="entry name" value="Sig_transdc_His_kin_sub3_dim/P"/>
</dbReference>
<name>A0ABW0EQ66_9PSEU</name>